<proteinExistence type="predicted"/>
<reference evidence="1" key="1">
    <citation type="journal article" date="2021" name="Proc. Natl. Acad. Sci. U.S.A.">
        <title>A Catalog of Tens of Thousands of Viruses from Human Metagenomes Reveals Hidden Associations with Chronic Diseases.</title>
        <authorList>
            <person name="Tisza M.J."/>
            <person name="Buck C.B."/>
        </authorList>
    </citation>
    <scope>NUCLEOTIDE SEQUENCE</scope>
    <source>
        <strain evidence="1">CtzSN25</strain>
    </source>
</reference>
<dbReference type="EMBL" id="BK015743">
    <property type="protein sequence ID" value="DAE22957.1"/>
    <property type="molecule type" value="Genomic_DNA"/>
</dbReference>
<accession>A0A8S5QW83</accession>
<sequence>MNEEVVVRYHFIGGETVDCEYTDKEMYYSSLNTFDLGGLLIFDKNVINTRNVTYTEIIKERVMNIDKHY</sequence>
<protein>
    <submittedName>
        <fullName evidence="1">Uncharacterized protein</fullName>
    </submittedName>
</protein>
<organism evidence="1">
    <name type="scientific">Siphoviridae sp. ctzSN25</name>
    <dbReference type="NCBI Taxonomy" id="2826529"/>
    <lineage>
        <taxon>Viruses</taxon>
        <taxon>Duplodnaviria</taxon>
        <taxon>Heunggongvirae</taxon>
        <taxon>Uroviricota</taxon>
        <taxon>Caudoviricetes</taxon>
    </lineage>
</organism>
<evidence type="ECO:0000313" key="1">
    <source>
        <dbReference type="EMBL" id="DAE22957.1"/>
    </source>
</evidence>
<name>A0A8S5QW83_9CAUD</name>